<keyword evidence="1" id="KW-1133">Transmembrane helix</keyword>
<keyword evidence="1" id="KW-0472">Membrane</keyword>
<sequence length="1030" mass="118477">MKKIFYNFFPEIILTLVVAVFFLANYTPGTFLMGWDNVQVDLNPVLGLKRSFYGVWQEYQGLGLLGGMSHSADLIRSVLIYFASKIIPQAVIRYAYHFVMLLMGGIGSYKLINYLLGEKNLAGKITGLTGAFFYLFNLATLQIFYVPYEPMSAHFAFLPWLLFLNLKFIDSGKRLTLLLLIIFNLLATPQSYVGTIFIVFTVFLSIIFLFKALTASGTIRRILICFLVLFLANAFWLLPNIYFIVNKASVNINSKSNQMVTEENILKNKKFGNFGNAALLKGFWFDNMEIDEKGLLHYQMGIWRNHMQKSIYPIIGYFMFTVSVSGMIIALKNRRKELYPFIVIFIVSFSMIANATPVLKLIPEFLSDIPLIKQAFRTPFTKFSISVSLIQSIFFSVSSLYLYFWFKDTKRWWLSAILLLLPVIYVYPMLTGNLFYRRVKTRFPEEYFKMFKYFSQANPNSRIANFPQYTYWGWSFYRWNYSGSGFIWYGIEQPVLDRTFDVWSRENENYYHELSYAVYSGDSNLFENTLEKYQIDWLLLDRNIVSFSNAKELYWDKIYFILATLNAKISLEKKYSNLEIYKVNLHNKTEDFIFAPKNPLHTVDPVYQWNNNDTGFAQYGNYYSAAGDTGIYYPFRTLFTGRNQDDIEFSVEQIDQEIIFSGDISEKFSKSNLYLPPLSVEDYVFVTKSNQITADHIYPQVYLNNQLIPYDVNSVNGNYIFLGDKGSGQLQIKIPITSGLYSYDNMDENAKSLTDCNLLDGSSNGYVENIINKSGWKRLSSFGRTVCLSLQLPQLAHKLSYLVSVTGNNQAGRSLFFSIINRNSDRSDLETYLSSSFITGNSYYIIPPMEKFGSGYNFVLKNISVGNIRSVNEIGRIIINPVPYKFLNGIKLISDGNLKINKNSGNNLKVSVSHTEPSRYNVESDANAHTIVLSQSFDKGWKLYRVNCNGGLLCNVRKSVPFLFLETAGKHVLVNNWENGWIIPKLPGLITVNYVILYLPQYLEYAGLLLWLILPAALLLVPVTHSEEHN</sequence>
<feature type="transmembrane region" description="Helical" evidence="1">
    <location>
        <begin position="412"/>
        <end position="430"/>
    </location>
</feature>
<feature type="transmembrane region" description="Helical" evidence="1">
    <location>
        <begin position="222"/>
        <end position="245"/>
    </location>
</feature>
<name>A0A1F5Z766_9BACT</name>
<evidence type="ECO:0000256" key="1">
    <source>
        <dbReference type="SAM" id="Phobius"/>
    </source>
</evidence>
<feature type="transmembrane region" description="Helical" evidence="1">
    <location>
        <begin position="94"/>
        <end position="116"/>
    </location>
</feature>
<accession>A0A1F5Z766</accession>
<proteinExistence type="predicted"/>
<feature type="transmembrane region" description="Helical" evidence="1">
    <location>
        <begin position="192"/>
        <end position="210"/>
    </location>
</feature>
<protein>
    <recommendedName>
        <fullName evidence="4">Membrane protein 6-pyruvoyl-tetrahydropterin synthase-related domain-containing protein</fullName>
    </recommendedName>
</protein>
<reference evidence="2 3" key="1">
    <citation type="journal article" date="2016" name="Nat. Commun.">
        <title>Thousands of microbial genomes shed light on interconnected biogeochemical processes in an aquifer system.</title>
        <authorList>
            <person name="Anantharaman K."/>
            <person name="Brown C.T."/>
            <person name="Hug L.A."/>
            <person name="Sharon I."/>
            <person name="Castelle C.J."/>
            <person name="Probst A.J."/>
            <person name="Thomas B.C."/>
            <person name="Singh A."/>
            <person name="Wilkins M.J."/>
            <person name="Karaoz U."/>
            <person name="Brodie E.L."/>
            <person name="Williams K.H."/>
            <person name="Hubbard S.S."/>
            <person name="Banfield J.F."/>
        </authorList>
    </citation>
    <scope>NUCLEOTIDE SEQUENCE [LARGE SCALE GENOMIC DNA]</scope>
</reference>
<gene>
    <name evidence="2" type="ORF">A2777_06215</name>
</gene>
<feature type="transmembrane region" description="Helical" evidence="1">
    <location>
        <begin position="338"/>
        <end position="363"/>
    </location>
</feature>
<feature type="transmembrane region" description="Helical" evidence="1">
    <location>
        <begin position="12"/>
        <end position="35"/>
    </location>
</feature>
<comment type="caution">
    <text evidence="2">The sequence shown here is derived from an EMBL/GenBank/DDBJ whole genome shotgun (WGS) entry which is preliminary data.</text>
</comment>
<feature type="transmembrane region" description="Helical" evidence="1">
    <location>
        <begin position="383"/>
        <end position="405"/>
    </location>
</feature>
<feature type="transmembrane region" description="Helical" evidence="1">
    <location>
        <begin position="310"/>
        <end position="331"/>
    </location>
</feature>
<dbReference type="EMBL" id="MFJF01000004">
    <property type="protein sequence ID" value="OGG08288.1"/>
    <property type="molecule type" value="Genomic_DNA"/>
</dbReference>
<keyword evidence="1" id="KW-0812">Transmembrane</keyword>
<dbReference type="Proteomes" id="UP000177354">
    <property type="component" value="Unassembled WGS sequence"/>
</dbReference>
<feature type="transmembrane region" description="Helical" evidence="1">
    <location>
        <begin position="128"/>
        <end position="148"/>
    </location>
</feature>
<evidence type="ECO:0008006" key="4">
    <source>
        <dbReference type="Google" id="ProtNLM"/>
    </source>
</evidence>
<dbReference type="AlphaFoldDB" id="A0A1F5Z766"/>
<evidence type="ECO:0000313" key="3">
    <source>
        <dbReference type="Proteomes" id="UP000177354"/>
    </source>
</evidence>
<organism evidence="2 3">
    <name type="scientific">Candidatus Gottesmanbacteria bacterium RIFCSPHIGHO2_01_FULL_40_15</name>
    <dbReference type="NCBI Taxonomy" id="1798376"/>
    <lineage>
        <taxon>Bacteria</taxon>
        <taxon>Candidatus Gottesmaniibacteriota</taxon>
    </lineage>
</organism>
<evidence type="ECO:0000313" key="2">
    <source>
        <dbReference type="EMBL" id="OGG08288.1"/>
    </source>
</evidence>